<proteinExistence type="predicted"/>
<reference evidence="2 3" key="1">
    <citation type="submission" date="2017-03" db="EMBL/GenBank/DDBJ databases">
        <title>WGS assembly of Porphyra umbilicalis.</title>
        <authorList>
            <person name="Brawley S.H."/>
            <person name="Blouin N.A."/>
            <person name="Ficko-Blean E."/>
            <person name="Wheeler G.L."/>
            <person name="Lohr M."/>
            <person name="Goodson H.V."/>
            <person name="Jenkins J.W."/>
            <person name="Blaby-Haas C.E."/>
            <person name="Helliwell K.E."/>
            <person name="Chan C."/>
            <person name="Marriage T."/>
            <person name="Bhattacharya D."/>
            <person name="Klein A.S."/>
            <person name="Badis Y."/>
            <person name="Brodie J."/>
            <person name="Cao Y."/>
            <person name="Collen J."/>
            <person name="Dittami S.M."/>
            <person name="Gachon C.M."/>
            <person name="Green B.R."/>
            <person name="Karpowicz S."/>
            <person name="Kim J.W."/>
            <person name="Kudahl U."/>
            <person name="Lin S."/>
            <person name="Michel G."/>
            <person name="Mittag M."/>
            <person name="Olson B.J."/>
            <person name="Pangilinan J."/>
            <person name="Peng Y."/>
            <person name="Qiu H."/>
            <person name="Shu S."/>
            <person name="Singer J.T."/>
            <person name="Smith A.G."/>
            <person name="Sprecher B.N."/>
            <person name="Wagner V."/>
            <person name="Wang W."/>
            <person name="Wang Z.-Y."/>
            <person name="Yan J."/>
            <person name="Yarish C."/>
            <person name="Zoeuner-Riek S."/>
            <person name="Zhuang Y."/>
            <person name="Zou Y."/>
            <person name="Lindquist E.A."/>
            <person name="Grimwood J."/>
            <person name="Barry K."/>
            <person name="Rokhsar D.S."/>
            <person name="Schmutz J."/>
            <person name="Stiller J.W."/>
            <person name="Grossman A.R."/>
            <person name="Prochnik S.E."/>
        </authorList>
    </citation>
    <scope>NUCLEOTIDE SEQUENCE [LARGE SCALE GENOMIC DNA]</scope>
    <source>
        <strain evidence="2">4086291</strain>
    </source>
</reference>
<feature type="compositionally biased region" description="Basic and acidic residues" evidence="1">
    <location>
        <begin position="242"/>
        <end position="261"/>
    </location>
</feature>
<evidence type="ECO:0000256" key="1">
    <source>
        <dbReference type="SAM" id="MobiDB-lite"/>
    </source>
</evidence>
<organism evidence="2 3">
    <name type="scientific">Porphyra umbilicalis</name>
    <name type="common">Purple laver</name>
    <name type="synonym">Red alga</name>
    <dbReference type="NCBI Taxonomy" id="2786"/>
    <lineage>
        <taxon>Eukaryota</taxon>
        <taxon>Rhodophyta</taxon>
        <taxon>Bangiophyceae</taxon>
        <taxon>Bangiales</taxon>
        <taxon>Bangiaceae</taxon>
        <taxon>Porphyra</taxon>
    </lineage>
</organism>
<evidence type="ECO:0000313" key="3">
    <source>
        <dbReference type="Proteomes" id="UP000218209"/>
    </source>
</evidence>
<keyword evidence="3" id="KW-1185">Reference proteome</keyword>
<feature type="compositionally biased region" description="Low complexity" evidence="1">
    <location>
        <begin position="37"/>
        <end position="48"/>
    </location>
</feature>
<feature type="compositionally biased region" description="Pro residues" evidence="1">
    <location>
        <begin position="92"/>
        <end position="110"/>
    </location>
</feature>
<feature type="compositionally biased region" description="Basic and acidic residues" evidence="1">
    <location>
        <begin position="224"/>
        <end position="235"/>
    </location>
</feature>
<accession>A0A1X6PHK6</accession>
<feature type="compositionally biased region" description="Basic and acidic residues" evidence="1">
    <location>
        <begin position="130"/>
        <end position="147"/>
    </location>
</feature>
<dbReference type="Proteomes" id="UP000218209">
    <property type="component" value="Unassembled WGS sequence"/>
</dbReference>
<protein>
    <submittedName>
        <fullName evidence="2">Uncharacterized protein</fullName>
    </submittedName>
</protein>
<feature type="compositionally biased region" description="Basic and acidic residues" evidence="1">
    <location>
        <begin position="200"/>
        <end position="212"/>
    </location>
</feature>
<gene>
    <name evidence="2" type="ORF">BU14_0053s0023</name>
</gene>
<sequence length="267" mass="28535">MLGTASPHSTHTRTKNYNGTSRAMARPGAAGGGGGHDAVAAAAEQPRTGRPRRCRPPPRRKAAARPHRRAPTPPCPAEHPSRGSPTPATTAKPPPSLPPPSPSPPAPPPAHTVNGRVAWSARRSRHLQQHHNEAVEVKKKAQQEKPKLHLTIPPLPPERPEDAGVVEQMPPTPHRRNVPAEERHVEGNGHPLGTQQEQGGHGRVDANRKADEPVDAGAQLDGVDVVHEQVGKEDERVDGDEELARDGEEYRHPKGNVEGDAHGGGGW</sequence>
<dbReference type="AlphaFoldDB" id="A0A1X6PHK6"/>
<evidence type="ECO:0000313" key="2">
    <source>
        <dbReference type="EMBL" id="OSX80359.1"/>
    </source>
</evidence>
<feature type="region of interest" description="Disordered" evidence="1">
    <location>
        <begin position="1"/>
        <end position="267"/>
    </location>
</feature>
<feature type="compositionally biased region" description="Basic residues" evidence="1">
    <location>
        <begin position="49"/>
        <end position="70"/>
    </location>
</feature>
<dbReference type="EMBL" id="KV918776">
    <property type="protein sequence ID" value="OSX80359.1"/>
    <property type="molecule type" value="Genomic_DNA"/>
</dbReference>
<name>A0A1X6PHK6_PORUM</name>
<feature type="compositionally biased region" description="Basic and acidic residues" evidence="1">
    <location>
        <begin position="178"/>
        <end position="187"/>
    </location>
</feature>